<feature type="region of interest" description="Disordered" evidence="1">
    <location>
        <begin position="176"/>
        <end position="198"/>
    </location>
</feature>
<keyword evidence="3" id="KW-1185">Reference proteome</keyword>
<accession>A0A1E4SE38</accession>
<dbReference type="RefSeq" id="XP_020062784.1">
    <property type="nucleotide sequence ID" value="XM_020206997.1"/>
</dbReference>
<name>A0A1E4SE38_9ASCO</name>
<evidence type="ECO:0000313" key="2">
    <source>
        <dbReference type="EMBL" id="ODV77662.1"/>
    </source>
</evidence>
<feature type="compositionally biased region" description="Low complexity" evidence="1">
    <location>
        <begin position="46"/>
        <end position="60"/>
    </location>
</feature>
<feature type="compositionally biased region" description="Polar residues" evidence="1">
    <location>
        <begin position="240"/>
        <end position="252"/>
    </location>
</feature>
<evidence type="ECO:0000313" key="3">
    <source>
        <dbReference type="Proteomes" id="UP000094285"/>
    </source>
</evidence>
<organism evidence="2 3">
    <name type="scientific">Suhomyces tanzawaensis NRRL Y-17324</name>
    <dbReference type="NCBI Taxonomy" id="984487"/>
    <lineage>
        <taxon>Eukaryota</taxon>
        <taxon>Fungi</taxon>
        <taxon>Dikarya</taxon>
        <taxon>Ascomycota</taxon>
        <taxon>Saccharomycotina</taxon>
        <taxon>Pichiomycetes</taxon>
        <taxon>Debaryomycetaceae</taxon>
        <taxon>Suhomyces</taxon>
    </lineage>
</organism>
<gene>
    <name evidence="2" type="ORF">CANTADRAFT_23765</name>
</gene>
<feature type="region of interest" description="Disordered" evidence="1">
    <location>
        <begin position="1"/>
        <end position="61"/>
    </location>
</feature>
<dbReference type="STRING" id="984487.A0A1E4SE38"/>
<dbReference type="EMBL" id="KV453915">
    <property type="protein sequence ID" value="ODV77662.1"/>
    <property type="molecule type" value="Genomic_DNA"/>
</dbReference>
<dbReference type="GeneID" id="30981134"/>
<dbReference type="OrthoDB" id="5364312at2759"/>
<dbReference type="Proteomes" id="UP000094285">
    <property type="component" value="Unassembled WGS sequence"/>
</dbReference>
<feature type="compositionally biased region" description="Polar residues" evidence="1">
    <location>
        <begin position="1"/>
        <end position="15"/>
    </location>
</feature>
<reference evidence="3" key="1">
    <citation type="submission" date="2016-05" db="EMBL/GenBank/DDBJ databases">
        <title>Comparative genomics of biotechnologically important yeasts.</title>
        <authorList>
            <consortium name="DOE Joint Genome Institute"/>
            <person name="Riley R."/>
            <person name="Haridas S."/>
            <person name="Wolfe K.H."/>
            <person name="Lopes M.R."/>
            <person name="Hittinger C.T."/>
            <person name="Goker M."/>
            <person name="Salamov A."/>
            <person name="Wisecaver J."/>
            <person name="Long T.M."/>
            <person name="Aerts A.L."/>
            <person name="Barry K."/>
            <person name="Choi C."/>
            <person name="Clum A."/>
            <person name="Coughlan A.Y."/>
            <person name="Deshpande S."/>
            <person name="Douglass A.P."/>
            <person name="Hanson S.J."/>
            <person name="Klenk H.-P."/>
            <person name="Labutti K."/>
            <person name="Lapidus A."/>
            <person name="Lindquist E."/>
            <person name="Lipzen A."/>
            <person name="Meier-Kolthoff J.P."/>
            <person name="Ohm R.A."/>
            <person name="Otillar R.P."/>
            <person name="Pangilinan J."/>
            <person name="Peng Y."/>
            <person name="Rokas A."/>
            <person name="Rosa C.A."/>
            <person name="Scheuner C."/>
            <person name="Sibirny A.A."/>
            <person name="Slot J.C."/>
            <person name="Stielow J.B."/>
            <person name="Sun H."/>
            <person name="Kurtzman C.P."/>
            <person name="Blackwell M."/>
            <person name="Grigoriev I.V."/>
            <person name="Jeffries T.W."/>
        </authorList>
    </citation>
    <scope>NUCLEOTIDE SEQUENCE [LARGE SCALE GENOMIC DNA]</scope>
    <source>
        <strain evidence="3">NRRL Y-17324</strain>
    </source>
</reference>
<feature type="compositionally biased region" description="Basic residues" evidence="1">
    <location>
        <begin position="26"/>
        <end position="37"/>
    </location>
</feature>
<sequence>MNTEAKPVNAQTALHSPTRKPDDQHHKLHKFIKKTLHRLQTPKAVSPGGSSTSSVGSIAGKTPSDIFERSLEANATSILTNPETPSHYTTENYTNPILDTTTEILNDPKVDIQNIKLNCYGDEIDSGGSSPEANIFTGINSRGASGKLQRSESSLDFRPRSRSIISASLMSSLDHDFHDSNDNKSGIDLNEKNELTRRSPSISRLNLQEEDVDAEQSNTIEYYSFADMISHEEGIEDPQPITSSDFAQSTTALPPRRKGSCHTISLKDYIGNV</sequence>
<dbReference type="AlphaFoldDB" id="A0A1E4SE38"/>
<protein>
    <submittedName>
        <fullName evidence="2">Uncharacterized protein</fullName>
    </submittedName>
</protein>
<evidence type="ECO:0000256" key="1">
    <source>
        <dbReference type="SAM" id="MobiDB-lite"/>
    </source>
</evidence>
<feature type="region of interest" description="Disordered" evidence="1">
    <location>
        <begin position="237"/>
        <end position="258"/>
    </location>
</feature>
<proteinExistence type="predicted"/>